<evidence type="ECO:0000313" key="3">
    <source>
        <dbReference type="Proteomes" id="UP001501510"/>
    </source>
</evidence>
<keyword evidence="1" id="KW-0472">Membrane</keyword>
<keyword evidence="1" id="KW-1133">Transmembrane helix</keyword>
<sequence length="212" mass="25346">MLSLIKKDMIITKYYMKPIVGYFLVLLIFTVFKGNKTDFSNIYYINLTASIFMPLTYDFYYGEKVKDDYIFNSLPVTKKEIVISKYISVIIHTAIYGIITYILFYTTNLFTYAKFSKGLSLYFILDLLMIILFFYSIEIPIYIKFKNRIIRFIIFFSYFMFIDVVKANLKTYLIYRFSLEKSVYFILFFAVISIFLLSILISIKIYENKDID</sequence>
<proteinExistence type="predicted"/>
<dbReference type="InterPro" id="IPR025699">
    <property type="entry name" value="ABC2_memb-like"/>
</dbReference>
<dbReference type="PANTHER" id="PTHR41309:SF2">
    <property type="entry name" value="MEMBRANE PROTEIN"/>
    <property type="match status" value="1"/>
</dbReference>
<feature type="transmembrane region" description="Helical" evidence="1">
    <location>
        <begin position="119"/>
        <end position="137"/>
    </location>
</feature>
<feature type="transmembrane region" description="Helical" evidence="1">
    <location>
        <begin position="83"/>
        <end position="107"/>
    </location>
</feature>
<comment type="caution">
    <text evidence="2">The sequence shown here is derived from an EMBL/GenBank/DDBJ whole genome shotgun (WGS) entry which is preliminary data.</text>
</comment>
<reference evidence="3" key="1">
    <citation type="journal article" date="2019" name="Int. J. Syst. Evol. Microbiol.">
        <title>The Global Catalogue of Microorganisms (GCM) 10K type strain sequencing project: providing services to taxonomists for standard genome sequencing and annotation.</title>
        <authorList>
            <consortium name="The Broad Institute Genomics Platform"/>
            <consortium name="The Broad Institute Genome Sequencing Center for Infectious Disease"/>
            <person name="Wu L."/>
            <person name="Ma J."/>
        </authorList>
    </citation>
    <scope>NUCLEOTIDE SEQUENCE [LARGE SCALE GENOMIC DNA]</scope>
    <source>
        <strain evidence="3">JCM 1407</strain>
    </source>
</reference>
<evidence type="ECO:0000256" key="1">
    <source>
        <dbReference type="SAM" id="Phobius"/>
    </source>
</evidence>
<dbReference type="PANTHER" id="PTHR41309">
    <property type="entry name" value="MEMBRANE PROTEIN-RELATED"/>
    <property type="match status" value="1"/>
</dbReference>
<keyword evidence="3" id="KW-1185">Reference proteome</keyword>
<dbReference type="EMBL" id="BAAACG010000019">
    <property type="protein sequence ID" value="GAA0747168.1"/>
    <property type="molecule type" value="Genomic_DNA"/>
</dbReference>
<accession>A0ABP3V2P2</accession>
<evidence type="ECO:0000313" key="2">
    <source>
        <dbReference type="EMBL" id="GAA0747168.1"/>
    </source>
</evidence>
<dbReference type="RefSeq" id="WP_343763960.1">
    <property type="nucleotide sequence ID" value="NZ_BAAACG010000019.1"/>
</dbReference>
<gene>
    <name evidence="2" type="ORF">GCM10008906_35850</name>
</gene>
<dbReference type="Pfam" id="PF13346">
    <property type="entry name" value="ABC2_membrane_5"/>
    <property type="match status" value="1"/>
</dbReference>
<dbReference type="Proteomes" id="UP001501510">
    <property type="component" value="Unassembled WGS sequence"/>
</dbReference>
<feature type="transmembrane region" description="Helical" evidence="1">
    <location>
        <begin position="185"/>
        <end position="206"/>
    </location>
</feature>
<feature type="transmembrane region" description="Helical" evidence="1">
    <location>
        <begin position="14"/>
        <end position="32"/>
    </location>
</feature>
<organism evidence="2 3">
    <name type="scientific">Clostridium oceanicum</name>
    <dbReference type="NCBI Taxonomy" id="1543"/>
    <lineage>
        <taxon>Bacteria</taxon>
        <taxon>Bacillati</taxon>
        <taxon>Bacillota</taxon>
        <taxon>Clostridia</taxon>
        <taxon>Eubacteriales</taxon>
        <taxon>Clostridiaceae</taxon>
        <taxon>Clostridium</taxon>
    </lineage>
</organism>
<evidence type="ECO:0008006" key="4">
    <source>
        <dbReference type="Google" id="ProtNLM"/>
    </source>
</evidence>
<feature type="transmembrane region" description="Helical" evidence="1">
    <location>
        <begin position="149"/>
        <end position="165"/>
    </location>
</feature>
<name>A0ABP3V2P2_9CLOT</name>
<protein>
    <recommendedName>
        <fullName evidence="4">ABC-2 family transporter protein</fullName>
    </recommendedName>
</protein>
<feature type="transmembrane region" description="Helical" evidence="1">
    <location>
        <begin position="44"/>
        <end position="62"/>
    </location>
</feature>
<keyword evidence="1" id="KW-0812">Transmembrane</keyword>